<dbReference type="EMBL" id="OB660210">
    <property type="protein sequence ID" value="CAD7223493.1"/>
    <property type="molecule type" value="Genomic_DNA"/>
</dbReference>
<dbReference type="AlphaFoldDB" id="A0A7R8W5S8"/>
<evidence type="ECO:0000313" key="2">
    <source>
        <dbReference type="EMBL" id="CAD7223493.1"/>
    </source>
</evidence>
<gene>
    <name evidence="2" type="ORF">CTOB1V02_LOCUS1477</name>
</gene>
<accession>A0A7R8W5S8</accession>
<protein>
    <submittedName>
        <fullName evidence="2">Uncharacterized protein</fullName>
    </submittedName>
</protein>
<proteinExistence type="predicted"/>
<feature type="region of interest" description="Disordered" evidence="1">
    <location>
        <begin position="16"/>
        <end position="86"/>
    </location>
</feature>
<sequence length="244" mass="27120">MKIDVLKTWISAPDIKTSRRKDDNKEGQAATSSTARLTEDTTELNEVKVKVDERNQRPSQQQTGIELPLDLPREEQSSREIQSAGPVGGPLGVPIVNPLVNSRYFWKIMGSRNDNLTRKGAIPVIYFRFFKRICSVPVTSQHPLVLAVQNSSMVDAGDTATSTAEPLTDFTSDQKLNLRGRVLPPFRVIHSDKWLADFVNATKSASNSSRNVTALKEKGTQFLLLKNVGPACALFKIIEENEQQ</sequence>
<name>A0A7R8W5S8_9CRUS</name>
<feature type="compositionally biased region" description="Basic and acidic residues" evidence="1">
    <location>
        <begin position="45"/>
        <end position="56"/>
    </location>
</feature>
<organism evidence="2">
    <name type="scientific">Cyprideis torosa</name>
    <dbReference type="NCBI Taxonomy" id="163714"/>
    <lineage>
        <taxon>Eukaryota</taxon>
        <taxon>Metazoa</taxon>
        <taxon>Ecdysozoa</taxon>
        <taxon>Arthropoda</taxon>
        <taxon>Crustacea</taxon>
        <taxon>Oligostraca</taxon>
        <taxon>Ostracoda</taxon>
        <taxon>Podocopa</taxon>
        <taxon>Podocopida</taxon>
        <taxon>Cytherocopina</taxon>
        <taxon>Cytheroidea</taxon>
        <taxon>Cytherideidae</taxon>
        <taxon>Cyprideis</taxon>
    </lineage>
</organism>
<feature type="compositionally biased region" description="Basic and acidic residues" evidence="1">
    <location>
        <begin position="16"/>
        <end position="26"/>
    </location>
</feature>
<reference evidence="2" key="1">
    <citation type="submission" date="2020-11" db="EMBL/GenBank/DDBJ databases">
        <authorList>
            <person name="Tran Van P."/>
        </authorList>
    </citation>
    <scope>NUCLEOTIDE SEQUENCE</scope>
</reference>
<evidence type="ECO:0000256" key="1">
    <source>
        <dbReference type="SAM" id="MobiDB-lite"/>
    </source>
</evidence>